<gene>
    <name evidence="1" type="ORF">GCM10011312_21840</name>
</gene>
<dbReference type="AlphaFoldDB" id="A0A8J2Y7Q5"/>
<evidence type="ECO:0008006" key="3">
    <source>
        <dbReference type="Google" id="ProtNLM"/>
    </source>
</evidence>
<accession>A0A8J2Y7Q5</accession>
<dbReference type="Proteomes" id="UP000652231">
    <property type="component" value="Unassembled WGS sequence"/>
</dbReference>
<protein>
    <recommendedName>
        <fullName evidence="3">Hydrolase</fullName>
    </recommendedName>
</protein>
<keyword evidence="2" id="KW-1185">Reference proteome</keyword>
<sequence length="150" mass="17529">MLLYMYMNQKRIYEDQESKIEYLTEKSVALESKLDSIKNVNFDLNYFTLLGNDNAMTYFENFGLEAGFMEELVTQHLYAQNEGSDDNPLVPYVGTEGVMKINKVRFLNHRWIIVDFTDGRNWGELILEYNLDENQDLTLKTIASLMYPPG</sequence>
<organism evidence="1 2">
    <name type="scientific">Planktosalinus lacus</name>
    <dbReference type="NCBI Taxonomy" id="1526573"/>
    <lineage>
        <taxon>Bacteria</taxon>
        <taxon>Pseudomonadati</taxon>
        <taxon>Bacteroidota</taxon>
        <taxon>Flavobacteriia</taxon>
        <taxon>Flavobacteriales</taxon>
        <taxon>Flavobacteriaceae</taxon>
        <taxon>Planktosalinus</taxon>
    </lineage>
</organism>
<evidence type="ECO:0000313" key="2">
    <source>
        <dbReference type="Proteomes" id="UP000652231"/>
    </source>
</evidence>
<evidence type="ECO:0000313" key="1">
    <source>
        <dbReference type="EMBL" id="GGD97855.1"/>
    </source>
</evidence>
<reference evidence="1" key="2">
    <citation type="submission" date="2020-09" db="EMBL/GenBank/DDBJ databases">
        <authorList>
            <person name="Sun Q."/>
            <person name="Zhou Y."/>
        </authorList>
    </citation>
    <scope>NUCLEOTIDE SEQUENCE</scope>
    <source>
        <strain evidence="1">CGMCC 1.12924</strain>
    </source>
</reference>
<name>A0A8J2Y7Q5_9FLAO</name>
<proteinExistence type="predicted"/>
<reference evidence="1" key="1">
    <citation type="journal article" date="2014" name="Int. J. Syst. Evol. Microbiol.">
        <title>Complete genome sequence of Corynebacterium casei LMG S-19264T (=DSM 44701T), isolated from a smear-ripened cheese.</title>
        <authorList>
            <consortium name="US DOE Joint Genome Institute (JGI-PGF)"/>
            <person name="Walter F."/>
            <person name="Albersmeier A."/>
            <person name="Kalinowski J."/>
            <person name="Ruckert C."/>
        </authorList>
    </citation>
    <scope>NUCLEOTIDE SEQUENCE</scope>
    <source>
        <strain evidence="1">CGMCC 1.12924</strain>
    </source>
</reference>
<comment type="caution">
    <text evidence="1">The sequence shown here is derived from an EMBL/GenBank/DDBJ whole genome shotgun (WGS) entry which is preliminary data.</text>
</comment>
<dbReference type="EMBL" id="BMGK01000009">
    <property type="protein sequence ID" value="GGD97855.1"/>
    <property type="molecule type" value="Genomic_DNA"/>
</dbReference>